<dbReference type="PANTHER" id="PTHR10638">
    <property type="entry name" value="COPPER AMINE OXIDASE"/>
    <property type="match status" value="1"/>
</dbReference>
<comment type="cofactor">
    <cofactor evidence="12">
        <name>Cu cation</name>
        <dbReference type="ChEBI" id="CHEBI:23378"/>
    </cofactor>
    <text evidence="12">Contains 1 topaquinone per subunit.</text>
</comment>
<keyword evidence="7 12" id="KW-0801">TPQ</keyword>
<dbReference type="Proteomes" id="UP001244341">
    <property type="component" value="Chromosome 7b"/>
</dbReference>
<dbReference type="InterPro" id="IPR015802">
    <property type="entry name" value="Cu_amine_oxidase_N3"/>
</dbReference>
<comment type="similarity">
    <text evidence="4 12">Belongs to the copper/topaquinone oxidase family.</text>
</comment>
<comment type="cofactor">
    <cofactor evidence="2">
        <name>Mn(2+)</name>
        <dbReference type="ChEBI" id="CHEBI:29035"/>
    </cofactor>
</comment>
<feature type="compositionally biased region" description="Low complexity" evidence="13">
    <location>
        <begin position="650"/>
        <end position="667"/>
    </location>
</feature>
<dbReference type="Gene3D" id="3.10.450.40">
    <property type="match status" value="2"/>
</dbReference>
<dbReference type="NCBIfam" id="NF008559">
    <property type="entry name" value="PRK11504.1"/>
    <property type="match status" value="1"/>
</dbReference>
<dbReference type="PROSITE" id="PS50213">
    <property type="entry name" value="FAS1"/>
    <property type="match status" value="1"/>
</dbReference>
<feature type="region of interest" description="Disordered" evidence="13">
    <location>
        <begin position="682"/>
        <end position="729"/>
    </location>
</feature>
<feature type="region of interest" description="Disordered" evidence="13">
    <location>
        <begin position="757"/>
        <end position="784"/>
    </location>
</feature>
<dbReference type="Gene3D" id="2.30.180.10">
    <property type="entry name" value="FAS1 domain"/>
    <property type="match status" value="1"/>
</dbReference>
<dbReference type="InterPro" id="IPR015800">
    <property type="entry name" value="Cu_amine_oxidase_N2"/>
</dbReference>
<feature type="compositionally biased region" description="Low complexity" evidence="13">
    <location>
        <begin position="1079"/>
        <end position="1093"/>
    </location>
</feature>
<evidence type="ECO:0000256" key="4">
    <source>
        <dbReference type="ARBA" id="ARBA00007983"/>
    </source>
</evidence>
<feature type="domain" description="FAS1" evidence="14">
    <location>
        <begin position="833"/>
        <end position="976"/>
    </location>
</feature>
<evidence type="ECO:0000256" key="2">
    <source>
        <dbReference type="ARBA" id="ARBA00001936"/>
    </source>
</evidence>
<dbReference type="PANTHER" id="PTHR10638:SF86">
    <property type="entry name" value="COPPER AMINE OXIDASE 1-RELATED"/>
    <property type="match status" value="1"/>
</dbReference>
<proteinExistence type="inferred from homology"/>
<evidence type="ECO:0000259" key="14">
    <source>
        <dbReference type="PROSITE" id="PS50213"/>
    </source>
</evidence>
<evidence type="ECO:0000256" key="1">
    <source>
        <dbReference type="ARBA" id="ARBA00001935"/>
    </source>
</evidence>
<dbReference type="Pfam" id="PF02727">
    <property type="entry name" value="Cu_amine_oxidN2"/>
    <property type="match status" value="1"/>
</dbReference>
<dbReference type="EMBL" id="CP126214">
    <property type="protein sequence ID" value="WIA16191.1"/>
    <property type="molecule type" value="Genomic_DNA"/>
</dbReference>
<comment type="subunit">
    <text evidence="5">Homodimer.</text>
</comment>
<dbReference type="SUPFAM" id="SSF82153">
    <property type="entry name" value="FAS1 domain"/>
    <property type="match status" value="1"/>
</dbReference>
<evidence type="ECO:0000256" key="5">
    <source>
        <dbReference type="ARBA" id="ARBA00011738"/>
    </source>
</evidence>
<dbReference type="PROSITE" id="PS01165">
    <property type="entry name" value="COPPER_AMINE_OXID_2"/>
    <property type="match status" value="1"/>
</dbReference>
<comment type="cofactor">
    <cofactor evidence="1">
        <name>Cu cation</name>
        <dbReference type="ChEBI" id="CHEBI:23378"/>
    </cofactor>
</comment>
<keyword evidence="6 12" id="KW-0479">Metal-binding</keyword>
<organism evidence="15 16">
    <name type="scientific">Tetradesmus obliquus</name>
    <name type="common">Green alga</name>
    <name type="synonym">Acutodesmus obliquus</name>
    <dbReference type="NCBI Taxonomy" id="3088"/>
    <lineage>
        <taxon>Eukaryota</taxon>
        <taxon>Viridiplantae</taxon>
        <taxon>Chlorophyta</taxon>
        <taxon>core chlorophytes</taxon>
        <taxon>Chlorophyceae</taxon>
        <taxon>CS clade</taxon>
        <taxon>Sphaeropleales</taxon>
        <taxon>Scenedesmaceae</taxon>
        <taxon>Tetradesmus</taxon>
    </lineage>
</organism>
<accession>A0ABY8U6Y5</accession>
<keyword evidence="8 12" id="KW-0560">Oxidoreductase</keyword>
<dbReference type="InterPro" id="IPR000782">
    <property type="entry name" value="FAS1_domain"/>
</dbReference>
<name>A0ABY8U6Y5_TETOB</name>
<dbReference type="Pfam" id="PF01179">
    <property type="entry name" value="Cu_amine_oxid"/>
    <property type="match status" value="1"/>
</dbReference>
<dbReference type="SUPFAM" id="SSF54416">
    <property type="entry name" value="Amine oxidase N-terminal region"/>
    <property type="match status" value="2"/>
</dbReference>
<reference evidence="15 16" key="1">
    <citation type="submission" date="2023-05" db="EMBL/GenBank/DDBJ databases">
        <title>A 100% complete, gapless, phased diploid assembly of the Scenedesmus obliquus UTEX 3031 genome.</title>
        <authorList>
            <person name="Biondi T.C."/>
            <person name="Hanschen E.R."/>
            <person name="Kwon T."/>
            <person name="Eng W."/>
            <person name="Kruse C.P.S."/>
            <person name="Koehler S.I."/>
            <person name="Kunde Y."/>
            <person name="Gleasner C.D."/>
            <person name="You Mak K.T."/>
            <person name="Polle J."/>
            <person name="Hovde B.T."/>
            <person name="Starkenburg S.R."/>
        </authorList>
    </citation>
    <scope>NUCLEOTIDE SEQUENCE [LARGE SCALE GENOMIC DNA]</scope>
    <source>
        <strain evidence="15 16">DOE0152z</strain>
    </source>
</reference>
<comment type="cofactor">
    <cofactor evidence="3">
        <name>Zn(2+)</name>
        <dbReference type="ChEBI" id="CHEBI:29105"/>
    </cofactor>
</comment>
<evidence type="ECO:0000313" key="16">
    <source>
        <dbReference type="Proteomes" id="UP001244341"/>
    </source>
</evidence>
<feature type="compositionally biased region" description="Low complexity" evidence="13">
    <location>
        <begin position="703"/>
        <end position="729"/>
    </location>
</feature>
<evidence type="ECO:0000256" key="6">
    <source>
        <dbReference type="ARBA" id="ARBA00022723"/>
    </source>
</evidence>
<dbReference type="PROSITE" id="PS01164">
    <property type="entry name" value="COPPER_AMINE_OXID_1"/>
    <property type="match status" value="1"/>
</dbReference>
<evidence type="ECO:0000256" key="12">
    <source>
        <dbReference type="RuleBase" id="RU000672"/>
    </source>
</evidence>
<dbReference type="Gene3D" id="2.70.98.20">
    <property type="entry name" value="Copper amine oxidase, catalytic domain"/>
    <property type="match status" value="1"/>
</dbReference>
<feature type="compositionally biased region" description="Low complexity" evidence="13">
    <location>
        <begin position="1013"/>
        <end position="1068"/>
    </location>
</feature>
<evidence type="ECO:0000256" key="11">
    <source>
        <dbReference type="ARBA" id="ARBA00048032"/>
    </source>
</evidence>
<evidence type="ECO:0000256" key="7">
    <source>
        <dbReference type="ARBA" id="ARBA00022772"/>
    </source>
</evidence>
<evidence type="ECO:0000256" key="3">
    <source>
        <dbReference type="ARBA" id="ARBA00001947"/>
    </source>
</evidence>
<dbReference type="InterPro" id="IPR000269">
    <property type="entry name" value="Cu_amine_oxidase"/>
</dbReference>
<comment type="PTM">
    <text evidence="12">Topaquinone (TPQ) is generated by copper-dependent autoxidation of a specific tyrosyl residue.</text>
</comment>
<dbReference type="InterPro" id="IPR016182">
    <property type="entry name" value="Cu_amine_oxidase_N-reg"/>
</dbReference>
<protein>
    <recommendedName>
        <fullName evidence="12">Amine oxidase</fullName>
        <ecNumber evidence="12">1.4.3.-</ecNumber>
    </recommendedName>
</protein>
<dbReference type="EC" id="1.4.3.-" evidence="12"/>
<dbReference type="Pfam" id="PF02728">
    <property type="entry name" value="Cu_amine_oxidN3"/>
    <property type="match status" value="1"/>
</dbReference>
<dbReference type="InterPro" id="IPR049947">
    <property type="entry name" value="Cu_Am_Ox_Cu-bd"/>
</dbReference>
<gene>
    <name evidence="15" type="ORF">OEZ85_012904</name>
</gene>
<evidence type="ECO:0000256" key="13">
    <source>
        <dbReference type="SAM" id="MobiDB-lite"/>
    </source>
</evidence>
<keyword evidence="16" id="KW-1185">Reference proteome</keyword>
<dbReference type="InterPro" id="IPR049948">
    <property type="entry name" value="Cu_Am_ox_TPQ-bd"/>
</dbReference>
<feature type="region of interest" description="Disordered" evidence="13">
    <location>
        <begin position="1013"/>
        <end position="1093"/>
    </location>
</feature>
<evidence type="ECO:0000256" key="8">
    <source>
        <dbReference type="ARBA" id="ARBA00023002"/>
    </source>
</evidence>
<dbReference type="InterPro" id="IPR036460">
    <property type="entry name" value="Cu_amine_oxidase_C_sf"/>
</dbReference>
<dbReference type="SUPFAM" id="SSF49998">
    <property type="entry name" value="Amine oxidase catalytic domain"/>
    <property type="match status" value="1"/>
</dbReference>
<dbReference type="Pfam" id="PF02469">
    <property type="entry name" value="Fasciclin"/>
    <property type="match status" value="1"/>
</dbReference>
<feature type="region of interest" description="Disordered" evidence="13">
    <location>
        <begin position="639"/>
        <end position="667"/>
    </location>
</feature>
<evidence type="ECO:0000313" key="15">
    <source>
        <dbReference type="EMBL" id="WIA16191.1"/>
    </source>
</evidence>
<keyword evidence="9 12" id="KW-0186">Copper</keyword>
<dbReference type="InterPro" id="IPR036378">
    <property type="entry name" value="FAS1_dom_sf"/>
</dbReference>
<evidence type="ECO:0000256" key="10">
    <source>
        <dbReference type="ARBA" id="ARBA00023211"/>
    </source>
</evidence>
<sequence length="1144" mass="118479">MRGIHPLDPLTEEEVKVAAESCRQHAASLGLPPLRFNTITLQEPAKEQQLLFRSGRLHSLPRLAFCILQIPPELAVIEALVDLRSHAAAGAVVSLVKLDGSQLEGQPLATPDDCLLAEAIARKDPQVQALVAARGIGLDRVACDPWAIHACPKEWLGRRLMQVFMYYKACPDDNEYAHPMDLCPVVDLYAGKVIHIDAYPQPPAIPMRSANYHRSLLEKPFREAPAPLHISQPQGPSFKVDGWHISWQKWDFRIGFNGREGLVLYDLGYADGDQAGRRRPVLHRASIGEMCVPYADPRPPYNRKAALDAGDYGLGFAANSLELGCDCLGDVTYFDAVVNDAAGEPVVIKNAVCLHEEDHGLLWKHLDYRTGYAEVRRGRRLVISFIMTAVNYEYCFYWLLYQDGTIGMDIKLTGILSTSLLSPGEEQPSHGILVGAGVNAAHHQHLFSARLDMAVDDENGGRNLIVSELNAVQQPSSASNPEGNAFSCTETDLTRVQAAQRNAAHDLNRVWRVKNPAKLHPHSGQPVAYHIYPAPGPCLLAQPDSAVARRALFTTKNLWVTPYQEGQLYPAGKYVFQSWQDSGLRQWTQQDRSLLGADPVIWLTFGVTHFVRPEDAPVMPCDQVGFLMKPFGFFESNPALDVPPEDTKHSSSSSSSSSSGAGASAAGNGSCCAVAPGAANASPASARQLRQEVNTPPSPAANEVPPSTTAPASPAATEVSPSPVVPAANEVSPSPAVAVVVPNAAVVPENATAANETAAAVASPAPAANETTPSPTPTEASPSPAVANAVVVPAAVIVANDTANATNAAPAAPGAEAANTTGNATATYPSLADAINAANTTAAANLTTLMAAFNASGVGSALTNETSWTILAPNDAAFNKTLAAANLTAEQLLANQTQLTTILAYHVIPSGALNSSNFTTGASAETALPGANLTVNVDNTTGTPNITFIGDSNNASVVVPDIIAGNSTIHVIDSVLLPPANATLPGTGAANGTAANATNVTVVVVNATSPAPAENGTAAAPAAPAAGMDAANTPANTTTPEGTQTTTPAATTPAAPAANTAGTPPTETSPAVGANTTVAPNAEPAGTNAGANAAGNNAGNNAGTNAGNNAANNVANAANNAAKNTANAANNAGNAASNTVANTP</sequence>
<dbReference type="InterPro" id="IPR015798">
    <property type="entry name" value="Cu_amine_oxidase_C"/>
</dbReference>
<dbReference type="SMART" id="SM00554">
    <property type="entry name" value="FAS1"/>
    <property type="match status" value="1"/>
</dbReference>
<comment type="catalytic activity">
    <reaction evidence="11">
        <text>a primary methyl amine + O2 + H2O = an aldehyde + H2O2 + NH4(+)</text>
        <dbReference type="Rhea" id="RHEA:16153"/>
        <dbReference type="ChEBI" id="CHEBI:15377"/>
        <dbReference type="ChEBI" id="CHEBI:15379"/>
        <dbReference type="ChEBI" id="CHEBI:16240"/>
        <dbReference type="ChEBI" id="CHEBI:17478"/>
        <dbReference type="ChEBI" id="CHEBI:28938"/>
        <dbReference type="ChEBI" id="CHEBI:228804"/>
        <dbReference type="EC" id="1.4.3.21"/>
    </reaction>
</comment>
<keyword evidence="10" id="KW-0464">Manganese</keyword>
<evidence type="ECO:0000256" key="9">
    <source>
        <dbReference type="ARBA" id="ARBA00023008"/>
    </source>
</evidence>